<dbReference type="Proteomes" id="UP000054324">
    <property type="component" value="Unassembled WGS sequence"/>
</dbReference>
<proteinExistence type="predicted"/>
<keyword evidence="1" id="KW-0812">Transmembrane</keyword>
<dbReference type="RefSeq" id="XP_009170000.1">
    <property type="nucleotide sequence ID" value="XM_009171736.1"/>
</dbReference>
<evidence type="ECO:0000313" key="2">
    <source>
        <dbReference type="EMBL" id="KER26274.1"/>
    </source>
</evidence>
<keyword evidence="3" id="KW-1185">Reference proteome</keyword>
<accession>A0A075ADU0</accession>
<keyword evidence="1" id="KW-0472">Membrane</keyword>
<feature type="transmembrane region" description="Helical" evidence="1">
    <location>
        <begin position="220"/>
        <end position="242"/>
    </location>
</feature>
<gene>
    <name evidence="2" type="ORF">T265_06468</name>
</gene>
<dbReference type="CTD" id="20320647"/>
<dbReference type="KEGG" id="ovi:T265_06468"/>
<dbReference type="AlphaFoldDB" id="A0A075ADU0"/>
<name>A0A075ADU0_OPIVI</name>
<evidence type="ECO:0000256" key="1">
    <source>
        <dbReference type="SAM" id="Phobius"/>
    </source>
</evidence>
<sequence length="422" mass="47657">MYINTQAPLLSVQPLTHRYTPLYTLYTLMMSHRLPLMWTVSGSPSRKTAVTSAADFVGNGLHTSLPSHCLTASDSLPPFTWLGEKSPSRKSVDWHTQHVAKPTQPVQCDQFIYRGQVTLLDWWANRSTQPRCVTGRRTRRRAFRSHHLSANMFTCSDVRNRMSPACHGGVVLTRSHRMSDGIRASCIFCTCYFGMISVKDWECICFRAALTRYLLFQVNFIFLLIKSYILNTLTLIPVYCLLEARWPKRSVVRTRPPPLDFPCLGLGDLAASQPTCNLGVGWQLGTERVLQLNDFYIFYTACLHCLSVYVCTFARHFLLVPDVFCYENIRHRADLSHCSSVHILGCLDLVIQVRPVCAGGAVVTGSPRTSDIQSSHLETANDMHSGWVLIRTKLETSALPVWCVLTTIIVPGQEEDFTVYKS</sequence>
<protein>
    <submittedName>
        <fullName evidence="2">Uncharacterized protein</fullName>
    </submittedName>
</protein>
<dbReference type="EMBL" id="KL596752">
    <property type="protein sequence ID" value="KER26274.1"/>
    <property type="molecule type" value="Genomic_DNA"/>
</dbReference>
<dbReference type="GeneID" id="20320647"/>
<organism evidence="2 3">
    <name type="scientific">Opisthorchis viverrini</name>
    <name type="common">Southeast Asian liver fluke</name>
    <dbReference type="NCBI Taxonomy" id="6198"/>
    <lineage>
        <taxon>Eukaryota</taxon>
        <taxon>Metazoa</taxon>
        <taxon>Spiralia</taxon>
        <taxon>Lophotrochozoa</taxon>
        <taxon>Platyhelminthes</taxon>
        <taxon>Trematoda</taxon>
        <taxon>Digenea</taxon>
        <taxon>Opisthorchiida</taxon>
        <taxon>Opisthorchiata</taxon>
        <taxon>Opisthorchiidae</taxon>
        <taxon>Opisthorchis</taxon>
    </lineage>
</organism>
<evidence type="ECO:0000313" key="3">
    <source>
        <dbReference type="Proteomes" id="UP000054324"/>
    </source>
</evidence>
<dbReference type="OrthoDB" id="443401at2759"/>
<keyword evidence="1" id="KW-1133">Transmembrane helix</keyword>
<reference evidence="2 3" key="1">
    <citation type="submission" date="2013-11" db="EMBL/GenBank/DDBJ databases">
        <title>Opisthorchis viverrini - life in the bile duct.</title>
        <authorList>
            <person name="Young N.D."/>
            <person name="Nagarajan N."/>
            <person name="Lin S.J."/>
            <person name="Korhonen P.K."/>
            <person name="Jex A.R."/>
            <person name="Hall R.S."/>
            <person name="Safavi-Hemami H."/>
            <person name="Kaewkong W."/>
            <person name="Bertrand D."/>
            <person name="Gao S."/>
            <person name="Seet Q."/>
            <person name="Wongkham S."/>
            <person name="Teh B.T."/>
            <person name="Wongkham C."/>
            <person name="Intapan P.M."/>
            <person name="Maleewong W."/>
            <person name="Yang X."/>
            <person name="Hu M."/>
            <person name="Wang Z."/>
            <person name="Hofmann A."/>
            <person name="Sternberg P.W."/>
            <person name="Tan P."/>
            <person name="Wang J."/>
            <person name="Gasser R.B."/>
        </authorList>
    </citation>
    <scope>NUCLEOTIDE SEQUENCE [LARGE SCALE GENOMIC DNA]</scope>
</reference>